<dbReference type="EMBL" id="CM008048">
    <property type="protein sequence ID" value="PVH62339.1"/>
    <property type="molecule type" value="Genomic_DNA"/>
</dbReference>
<organism evidence="1">
    <name type="scientific">Panicum hallii</name>
    <dbReference type="NCBI Taxonomy" id="206008"/>
    <lineage>
        <taxon>Eukaryota</taxon>
        <taxon>Viridiplantae</taxon>
        <taxon>Streptophyta</taxon>
        <taxon>Embryophyta</taxon>
        <taxon>Tracheophyta</taxon>
        <taxon>Spermatophyta</taxon>
        <taxon>Magnoliopsida</taxon>
        <taxon>Liliopsida</taxon>
        <taxon>Poales</taxon>
        <taxon>Poaceae</taxon>
        <taxon>PACMAD clade</taxon>
        <taxon>Panicoideae</taxon>
        <taxon>Panicodae</taxon>
        <taxon>Paniceae</taxon>
        <taxon>Panicinae</taxon>
        <taxon>Panicum</taxon>
        <taxon>Panicum sect. Panicum</taxon>
    </lineage>
</organism>
<sequence length="57" mass="6032">MHGCRISKLSTSVVYNMVVELTVLEAEHFTEHLAGSGGYSSFNVGKGAVLHRAGPVS</sequence>
<proteinExistence type="predicted"/>
<protein>
    <submittedName>
        <fullName evidence="1">Uncharacterized protein</fullName>
    </submittedName>
</protein>
<dbReference type="Proteomes" id="UP000243499">
    <property type="component" value="Chromosome 3"/>
</dbReference>
<name>A0A2T8KJN6_9POAL</name>
<dbReference type="Gramene" id="PVH62339">
    <property type="protein sequence ID" value="PVH62339"/>
    <property type="gene ID" value="PAHAL_3G267000"/>
</dbReference>
<reference evidence="1" key="1">
    <citation type="submission" date="2018-04" db="EMBL/GenBank/DDBJ databases">
        <title>WGS assembly of Panicum hallii.</title>
        <authorList>
            <person name="Lovell J."/>
            <person name="Jenkins J."/>
            <person name="Lowry D."/>
            <person name="Mamidi S."/>
            <person name="Sreedasyam A."/>
            <person name="Weng X."/>
            <person name="Barry K."/>
            <person name="Bonette J."/>
            <person name="Campitelli B."/>
            <person name="Daum C."/>
            <person name="Gordon S."/>
            <person name="Gould B."/>
            <person name="Lipzen A."/>
            <person name="Macqueen A."/>
            <person name="Palacio-Mejia J."/>
            <person name="Plott C."/>
            <person name="Shakirov E."/>
            <person name="Shu S."/>
            <person name="Yoshinaga Y."/>
            <person name="Zane M."/>
            <person name="Rokhsar D."/>
            <person name="Grimwood J."/>
            <person name="Schmutz J."/>
            <person name="Juenger T."/>
        </authorList>
    </citation>
    <scope>NUCLEOTIDE SEQUENCE [LARGE SCALE GENOMIC DNA]</scope>
    <source>
        <strain evidence="1">FIL2</strain>
    </source>
</reference>
<dbReference type="AlphaFoldDB" id="A0A2T8KJN6"/>
<accession>A0A2T8KJN6</accession>
<evidence type="ECO:0000313" key="1">
    <source>
        <dbReference type="EMBL" id="PVH62339.1"/>
    </source>
</evidence>
<gene>
    <name evidence="1" type="ORF">PAHAL_3G267000</name>
</gene>